<name>A0A381WAJ2_9ZZZZ</name>
<dbReference type="PANTHER" id="PTHR33336">
    <property type="entry name" value="QUINOL MONOOXYGENASE YGIN-RELATED"/>
    <property type="match status" value="1"/>
</dbReference>
<reference evidence="2" key="1">
    <citation type="submission" date="2018-05" db="EMBL/GenBank/DDBJ databases">
        <authorList>
            <person name="Lanie J.A."/>
            <person name="Ng W.-L."/>
            <person name="Kazmierczak K.M."/>
            <person name="Andrzejewski T.M."/>
            <person name="Davidsen T.M."/>
            <person name="Wayne K.J."/>
            <person name="Tettelin H."/>
            <person name="Glass J.I."/>
            <person name="Rusch D."/>
            <person name="Podicherti R."/>
            <person name="Tsui H.-C.T."/>
            <person name="Winkler M.E."/>
        </authorList>
    </citation>
    <scope>NUCLEOTIDE SEQUENCE</scope>
</reference>
<dbReference type="InterPro" id="IPR007138">
    <property type="entry name" value="ABM_dom"/>
</dbReference>
<dbReference type="AlphaFoldDB" id="A0A381WAJ2"/>
<dbReference type="GO" id="GO:0016491">
    <property type="term" value="F:oxidoreductase activity"/>
    <property type="evidence" value="ECO:0007669"/>
    <property type="project" value="TreeGrafter"/>
</dbReference>
<proteinExistence type="predicted"/>
<dbReference type="EMBL" id="UINC01011207">
    <property type="protein sequence ID" value="SVA49569.1"/>
    <property type="molecule type" value="Genomic_DNA"/>
</dbReference>
<organism evidence="2">
    <name type="scientific">marine metagenome</name>
    <dbReference type="NCBI Taxonomy" id="408172"/>
    <lineage>
        <taxon>unclassified sequences</taxon>
        <taxon>metagenomes</taxon>
        <taxon>ecological metagenomes</taxon>
    </lineage>
</organism>
<feature type="domain" description="ABM" evidence="1">
    <location>
        <begin position="2"/>
        <end position="91"/>
    </location>
</feature>
<dbReference type="Pfam" id="PF03992">
    <property type="entry name" value="ABM"/>
    <property type="match status" value="1"/>
</dbReference>
<dbReference type="PROSITE" id="PS51725">
    <property type="entry name" value="ABM"/>
    <property type="match status" value="1"/>
</dbReference>
<accession>A0A381WAJ2</accession>
<sequence length="112" mass="13125">MISIFVTIQVKDGYAEQFTEASFGDGQGSVRDETGCYRFDILRNSEDPNKFHLYEVYENQSALDAHRKASHYKKWRSTVESWFDGDVERVMMNTVFPSDQGWKDQKPCLLNW</sequence>
<evidence type="ECO:0000313" key="2">
    <source>
        <dbReference type="EMBL" id="SVA49569.1"/>
    </source>
</evidence>
<dbReference type="GO" id="GO:0005829">
    <property type="term" value="C:cytosol"/>
    <property type="evidence" value="ECO:0007669"/>
    <property type="project" value="TreeGrafter"/>
</dbReference>
<dbReference type="SUPFAM" id="SSF54909">
    <property type="entry name" value="Dimeric alpha+beta barrel"/>
    <property type="match status" value="1"/>
</dbReference>
<protein>
    <recommendedName>
        <fullName evidence="1">ABM domain-containing protein</fullName>
    </recommendedName>
</protein>
<gene>
    <name evidence="2" type="ORF">METZ01_LOCUS102423</name>
</gene>
<dbReference type="InterPro" id="IPR050744">
    <property type="entry name" value="AI-2_Isomerase_LsrG"/>
</dbReference>
<dbReference type="Gene3D" id="3.30.70.100">
    <property type="match status" value="1"/>
</dbReference>
<dbReference type="PANTHER" id="PTHR33336:SF1">
    <property type="entry name" value="(4S)-4-HYDROXY-5-PHOSPHONOOXYPENTANE-2,3-DIONE ISOMERASE"/>
    <property type="match status" value="1"/>
</dbReference>
<evidence type="ECO:0000259" key="1">
    <source>
        <dbReference type="PROSITE" id="PS51725"/>
    </source>
</evidence>
<dbReference type="InterPro" id="IPR011008">
    <property type="entry name" value="Dimeric_a/b-barrel"/>
</dbReference>